<organism evidence="1 2">
    <name type="scientific">Virgibacillus massiliensis</name>
    <dbReference type="NCBI Taxonomy" id="1462526"/>
    <lineage>
        <taxon>Bacteria</taxon>
        <taxon>Bacillati</taxon>
        <taxon>Bacillota</taxon>
        <taxon>Bacilli</taxon>
        <taxon>Bacillales</taxon>
        <taxon>Bacillaceae</taxon>
        <taxon>Virgibacillus</taxon>
    </lineage>
</organism>
<gene>
    <name evidence="1" type="ORF">BN990_04235</name>
</gene>
<dbReference type="EMBL" id="CCDP010000003">
    <property type="protein sequence ID" value="CDQ41856.1"/>
    <property type="molecule type" value="Genomic_DNA"/>
</dbReference>
<reference evidence="1 2" key="1">
    <citation type="submission" date="2014-03" db="EMBL/GenBank/DDBJ databases">
        <authorList>
            <person name="Urmite Genomes U."/>
        </authorList>
    </citation>
    <scope>NUCLEOTIDE SEQUENCE [LARGE SCALE GENOMIC DNA]</scope>
    <source>
        <strain evidence="1 2">Vm-5</strain>
    </source>
</reference>
<name>A0A024QIS2_9BACI</name>
<accession>A0A024QIS2</accession>
<reference evidence="2" key="2">
    <citation type="submission" date="2014-05" db="EMBL/GenBank/DDBJ databases">
        <title>Draft genome sequence of Virgibacillus massiliensis Vm-5.</title>
        <authorList>
            <person name="Khelaifia S."/>
            <person name="Croce O."/>
            <person name="Lagier J.C."/>
            <person name="Raoult D."/>
        </authorList>
    </citation>
    <scope>NUCLEOTIDE SEQUENCE [LARGE SCALE GENOMIC DNA]</scope>
    <source>
        <strain evidence="2">Vm-5</strain>
    </source>
</reference>
<protein>
    <submittedName>
        <fullName evidence="1">Uncharacterized protein</fullName>
    </submittedName>
</protein>
<dbReference type="Proteomes" id="UP000028875">
    <property type="component" value="Unassembled WGS sequence"/>
</dbReference>
<keyword evidence="2" id="KW-1185">Reference proteome</keyword>
<dbReference type="STRING" id="1462526.BN990_04235"/>
<dbReference type="RefSeq" id="WP_038246785.1">
    <property type="nucleotide sequence ID" value="NZ_BNER01000008.1"/>
</dbReference>
<proteinExistence type="predicted"/>
<sequence>MCTEGYAFVNKYGEYLTLHHVLYENIVVCSTPTLESVNLIPTLPEAKRAYNFIVNNLGYWNLITLDDNVPVRIVKVTNRTVIQDTNVVLY</sequence>
<comment type="caution">
    <text evidence="1">The sequence shown here is derived from an EMBL/GenBank/DDBJ whole genome shotgun (WGS) entry which is preliminary data.</text>
</comment>
<evidence type="ECO:0000313" key="2">
    <source>
        <dbReference type="Proteomes" id="UP000028875"/>
    </source>
</evidence>
<evidence type="ECO:0000313" key="1">
    <source>
        <dbReference type="EMBL" id="CDQ41856.1"/>
    </source>
</evidence>
<dbReference type="AlphaFoldDB" id="A0A024QIS2"/>